<dbReference type="RefSeq" id="WP_163249275.1">
    <property type="nucleotide sequence ID" value="NZ_SXDP01000005.1"/>
</dbReference>
<accession>A0A6M0RAA9</accession>
<name>A0A6M0RAA9_9CLOT</name>
<gene>
    <name evidence="1" type="ORF">FDF74_08220</name>
</gene>
<comment type="caution">
    <text evidence="1">The sequence shown here is derived from an EMBL/GenBank/DDBJ whole genome shotgun (WGS) entry which is preliminary data.</text>
</comment>
<dbReference type="Pfam" id="PF08282">
    <property type="entry name" value="Hydrolase_3"/>
    <property type="match status" value="1"/>
</dbReference>
<dbReference type="InterPro" id="IPR023214">
    <property type="entry name" value="HAD_sf"/>
</dbReference>
<dbReference type="SUPFAM" id="SSF56784">
    <property type="entry name" value="HAD-like"/>
    <property type="match status" value="1"/>
</dbReference>
<proteinExistence type="predicted"/>
<evidence type="ECO:0000313" key="2">
    <source>
        <dbReference type="Proteomes" id="UP000473885"/>
    </source>
</evidence>
<protein>
    <submittedName>
        <fullName evidence="1">ATPase P</fullName>
    </submittedName>
</protein>
<dbReference type="InterPro" id="IPR036412">
    <property type="entry name" value="HAD-like_sf"/>
</dbReference>
<keyword evidence="2" id="KW-1185">Reference proteome</keyword>
<evidence type="ECO:0000313" key="1">
    <source>
        <dbReference type="EMBL" id="NEZ47193.1"/>
    </source>
</evidence>
<dbReference type="AlphaFoldDB" id="A0A6M0RAA9"/>
<dbReference type="EMBL" id="SXDP01000005">
    <property type="protein sequence ID" value="NEZ47193.1"/>
    <property type="molecule type" value="Genomic_DNA"/>
</dbReference>
<dbReference type="Gene3D" id="3.40.50.1000">
    <property type="entry name" value="HAD superfamily/HAD-like"/>
    <property type="match status" value="1"/>
</dbReference>
<organism evidence="1 2">
    <name type="scientific">Clostridium niameyense</name>
    <dbReference type="NCBI Taxonomy" id="1622073"/>
    <lineage>
        <taxon>Bacteria</taxon>
        <taxon>Bacillati</taxon>
        <taxon>Bacillota</taxon>
        <taxon>Clostridia</taxon>
        <taxon>Eubacteriales</taxon>
        <taxon>Clostridiaceae</taxon>
        <taxon>Clostridium</taxon>
    </lineage>
</organism>
<sequence>MESINIQGRETLNIKNIVFDYNGTIAVDGILNEYVKKNLVELSKKFNIYILTADTYGNVQQQCKDLPIKIETFPKGNATKYKKDFVHSLDSKNTVVVGNGMNDIEMFKEAVLSVAVIGEEGCAGRLLLESDIVVKDINSAFILFQNTNRIIATLRD</sequence>
<reference evidence="1 2" key="1">
    <citation type="submission" date="2019-04" db="EMBL/GenBank/DDBJ databases">
        <title>Genome sequencing of Clostridium botulinum Groups I-IV and Clostridium butyricum.</title>
        <authorList>
            <person name="Brunt J."/>
            <person name="Van Vliet A.H.M."/>
            <person name="Stringer S.C."/>
            <person name="Carter A.T."/>
            <person name="Peck M.W."/>
        </authorList>
    </citation>
    <scope>NUCLEOTIDE SEQUENCE [LARGE SCALE GENOMIC DNA]</scope>
    <source>
        <strain evidence="1 2">IFR 18/094</strain>
    </source>
</reference>
<dbReference type="Proteomes" id="UP000473885">
    <property type="component" value="Unassembled WGS sequence"/>
</dbReference>